<dbReference type="InterPro" id="IPR040573">
    <property type="entry name" value="TSP_N"/>
</dbReference>
<dbReference type="InterPro" id="IPR005151">
    <property type="entry name" value="Tail-specific_protease"/>
</dbReference>
<dbReference type="SMART" id="SM00245">
    <property type="entry name" value="TSPc"/>
    <property type="match status" value="1"/>
</dbReference>
<dbReference type="PANTHER" id="PTHR32060:SF22">
    <property type="entry name" value="CARBOXYL-TERMINAL-PROCESSING PEPTIDASE 3, CHLOROPLASTIC"/>
    <property type="match status" value="1"/>
</dbReference>
<evidence type="ECO:0000256" key="4">
    <source>
        <dbReference type="ARBA" id="ARBA00022825"/>
    </source>
</evidence>
<dbReference type="InterPro" id="IPR020992">
    <property type="entry name" value="Tail_Prtase_C"/>
</dbReference>
<dbReference type="Pfam" id="PF11818">
    <property type="entry name" value="DUF3340"/>
    <property type="match status" value="1"/>
</dbReference>
<dbReference type="GO" id="GO:0030288">
    <property type="term" value="C:outer membrane-bounded periplasmic space"/>
    <property type="evidence" value="ECO:0007669"/>
    <property type="project" value="TreeGrafter"/>
</dbReference>
<evidence type="ECO:0000256" key="2">
    <source>
        <dbReference type="ARBA" id="ARBA00022670"/>
    </source>
</evidence>
<dbReference type="AlphaFoldDB" id="A0AAE3QTJ9"/>
<dbReference type="InterPro" id="IPR001478">
    <property type="entry name" value="PDZ"/>
</dbReference>
<dbReference type="PANTHER" id="PTHR32060">
    <property type="entry name" value="TAIL-SPECIFIC PROTEASE"/>
    <property type="match status" value="1"/>
</dbReference>
<dbReference type="Gene3D" id="2.30.42.10">
    <property type="match status" value="1"/>
</dbReference>
<name>A0AAE3QTJ9_9BACT</name>
<dbReference type="GO" id="GO:0007165">
    <property type="term" value="P:signal transduction"/>
    <property type="evidence" value="ECO:0007669"/>
    <property type="project" value="TreeGrafter"/>
</dbReference>
<evidence type="ECO:0000256" key="1">
    <source>
        <dbReference type="ARBA" id="ARBA00009179"/>
    </source>
</evidence>
<dbReference type="EMBL" id="JASJOS010000018">
    <property type="protein sequence ID" value="MDJ1485212.1"/>
    <property type="molecule type" value="Genomic_DNA"/>
</dbReference>
<dbReference type="CDD" id="cd07560">
    <property type="entry name" value="Peptidase_S41_CPP"/>
    <property type="match status" value="1"/>
</dbReference>
<dbReference type="PROSITE" id="PS50106">
    <property type="entry name" value="PDZ"/>
    <property type="match status" value="1"/>
</dbReference>
<dbReference type="Proteomes" id="UP001241110">
    <property type="component" value="Unassembled WGS sequence"/>
</dbReference>
<evidence type="ECO:0000256" key="3">
    <source>
        <dbReference type="ARBA" id="ARBA00022801"/>
    </source>
</evidence>
<sequence>MSVFLPCKYLRILCLIVFILIGCEAIGQQVSAGNWQQQAMSLRKTLETKHYTLRPFDDNLSEQILSQFIETIDPHRLYFQSSDWQQMKVYRSLIDDELAGKEWRFLPLVSSLYKSRLLEAEKRIESITQKPFVFSTTENIVFSDSQNGKDSLNFATNDKEAIQRWTKWLKYQTIDLMVDDVDEIIEGKITAINAKEPASRLKVRTVEERKIKRMLESPAGFDEFVASAFFNAIAECFDPHSNYFSQSTEKNFEASLSKEGLSYGIDLEENDKGDVCIARLVPGGPAWKSSVLHKGDVLLTLQWAGKSLVDLNGADVYEVEELLNASSSDKVELTVQKANGQEEKVSLVREKIREDENIVKSYVLKGDKKIGYIFLPGFYTETEDATSLGCANDVAKEILKLKKVGIEGLILDIRYNGGGSLQEGLNLAGIFVDEGPLGVIQGSDLKPSIMKDQNRGTIYDGPLVLMVNGQSASASELLAATLQDYNRALVVGSSTFGKATGQIVLPLSQNANPVALKEARTEWGYAKVTVNKLYRITGKSAQLKGVQPHIYLPDMYETISYKEHTKSFALASDSVTKKIYYTPLKALPVAELSAKSKTRTMALPVFQAIQKQNEVLRNRIAKSNRTIPLHPASYRTYVLETYIGWEEFEKTMEDVRASFTVENTGYDKEILQIDAYTKEINEGLIENITQDIYIEEAYQIMKDWLALLK</sequence>
<accession>A0AAE3QTJ9</accession>
<dbReference type="InterPro" id="IPR004447">
    <property type="entry name" value="Peptidase_S41A"/>
</dbReference>
<comment type="similarity">
    <text evidence="1">Belongs to the peptidase S41A family.</text>
</comment>
<dbReference type="InterPro" id="IPR029045">
    <property type="entry name" value="ClpP/crotonase-like_dom_sf"/>
</dbReference>
<evidence type="ECO:0000259" key="5">
    <source>
        <dbReference type="PROSITE" id="PS50106"/>
    </source>
</evidence>
<dbReference type="Gene3D" id="3.90.226.10">
    <property type="entry name" value="2-enoyl-CoA Hydratase, Chain A, domain 1"/>
    <property type="match status" value="1"/>
</dbReference>
<dbReference type="Pfam" id="PF17804">
    <property type="entry name" value="TSP_NTD"/>
    <property type="match status" value="1"/>
</dbReference>
<keyword evidence="4" id="KW-0720">Serine protease</keyword>
<protein>
    <submittedName>
        <fullName evidence="6">Carboxy terminal-processing peptidase</fullName>
        <ecNumber evidence="6">3.4.21.102</ecNumber>
    </submittedName>
</protein>
<keyword evidence="2" id="KW-0645">Protease</keyword>
<dbReference type="RefSeq" id="WP_313987458.1">
    <property type="nucleotide sequence ID" value="NZ_JASJOS010000018.1"/>
</dbReference>
<proteinExistence type="inferred from homology"/>
<organism evidence="6 7">
    <name type="scientific">Xanthocytophaga flava</name>
    <dbReference type="NCBI Taxonomy" id="3048013"/>
    <lineage>
        <taxon>Bacteria</taxon>
        <taxon>Pseudomonadati</taxon>
        <taxon>Bacteroidota</taxon>
        <taxon>Cytophagia</taxon>
        <taxon>Cytophagales</taxon>
        <taxon>Rhodocytophagaceae</taxon>
        <taxon>Xanthocytophaga</taxon>
    </lineage>
</organism>
<dbReference type="GO" id="GO:0006508">
    <property type="term" value="P:proteolysis"/>
    <property type="evidence" value="ECO:0007669"/>
    <property type="project" value="UniProtKB-KW"/>
</dbReference>
<evidence type="ECO:0000313" key="6">
    <source>
        <dbReference type="EMBL" id="MDJ1485212.1"/>
    </source>
</evidence>
<dbReference type="SMART" id="SM00228">
    <property type="entry name" value="PDZ"/>
    <property type="match status" value="1"/>
</dbReference>
<dbReference type="Pfam" id="PF03572">
    <property type="entry name" value="Peptidase_S41"/>
    <property type="match status" value="1"/>
</dbReference>
<dbReference type="SUPFAM" id="SSF50156">
    <property type="entry name" value="PDZ domain-like"/>
    <property type="match status" value="1"/>
</dbReference>
<feature type="domain" description="PDZ" evidence="5">
    <location>
        <begin position="251"/>
        <end position="328"/>
    </location>
</feature>
<dbReference type="InterPro" id="IPR036034">
    <property type="entry name" value="PDZ_sf"/>
</dbReference>
<dbReference type="EC" id="3.4.21.102" evidence="6"/>
<keyword evidence="3 6" id="KW-0378">Hydrolase</keyword>
<gene>
    <name evidence="6" type="ORF">QNI16_32230</name>
</gene>
<dbReference type="GO" id="GO:0004252">
    <property type="term" value="F:serine-type endopeptidase activity"/>
    <property type="evidence" value="ECO:0007669"/>
    <property type="project" value="UniProtKB-EC"/>
</dbReference>
<dbReference type="SUPFAM" id="SSF52096">
    <property type="entry name" value="ClpP/crotonase"/>
    <property type="match status" value="1"/>
</dbReference>
<reference evidence="6" key="1">
    <citation type="submission" date="2023-05" db="EMBL/GenBank/DDBJ databases">
        <authorList>
            <person name="Zhang X."/>
        </authorList>
    </citation>
    <scope>NUCLEOTIDE SEQUENCE</scope>
    <source>
        <strain evidence="6">YF14B1</strain>
    </source>
</reference>
<comment type="caution">
    <text evidence="6">The sequence shown here is derived from an EMBL/GenBank/DDBJ whole genome shotgun (WGS) entry which is preliminary data.</text>
</comment>
<evidence type="ECO:0000313" key="7">
    <source>
        <dbReference type="Proteomes" id="UP001241110"/>
    </source>
</evidence>